<name>A0ABV6E432_9ACTN</name>
<gene>
    <name evidence="3" type="ORF">ACFFJG_14795</name>
</gene>
<evidence type="ECO:0000313" key="4">
    <source>
        <dbReference type="Proteomes" id="UP001589698"/>
    </source>
</evidence>
<dbReference type="PANTHER" id="PTHR34475">
    <property type="match status" value="1"/>
</dbReference>
<dbReference type="InterPro" id="IPR001387">
    <property type="entry name" value="Cro/C1-type_HTH"/>
</dbReference>
<dbReference type="Gene3D" id="1.10.260.40">
    <property type="entry name" value="lambda repressor-like DNA-binding domains"/>
    <property type="match status" value="1"/>
</dbReference>
<comment type="caution">
    <text evidence="3">The sequence shown here is derived from an EMBL/GenBank/DDBJ whole genome shotgun (WGS) entry which is preliminary data.</text>
</comment>
<keyword evidence="2" id="KW-0812">Transmembrane</keyword>
<organism evidence="3 4">
    <name type="scientific">Nocardioides zeicaulis</name>
    <dbReference type="NCBI Taxonomy" id="1776857"/>
    <lineage>
        <taxon>Bacteria</taxon>
        <taxon>Bacillati</taxon>
        <taxon>Actinomycetota</taxon>
        <taxon>Actinomycetes</taxon>
        <taxon>Propionibacteriales</taxon>
        <taxon>Nocardioidaceae</taxon>
        <taxon>Nocardioides</taxon>
    </lineage>
</organism>
<dbReference type="Proteomes" id="UP001589698">
    <property type="component" value="Unassembled WGS sequence"/>
</dbReference>
<evidence type="ECO:0000256" key="1">
    <source>
        <dbReference type="SAM" id="MobiDB-lite"/>
    </source>
</evidence>
<feature type="compositionally biased region" description="Basic and acidic residues" evidence="1">
    <location>
        <begin position="1"/>
        <end position="25"/>
    </location>
</feature>
<protein>
    <submittedName>
        <fullName evidence="3">Helix-turn-helix domain-containing protein</fullName>
    </submittedName>
</protein>
<feature type="region of interest" description="Disordered" evidence="1">
    <location>
        <begin position="1"/>
        <end position="28"/>
    </location>
</feature>
<dbReference type="PANTHER" id="PTHR34475:SF1">
    <property type="entry name" value="CYTOSKELETON PROTEIN RODZ"/>
    <property type="match status" value="1"/>
</dbReference>
<dbReference type="Pfam" id="PF13413">
    <property type="entry name" value="HTH_25"/>
    <property type="match status" value="1"/>
</dbReference>
<sequence>MGAAALHEDQTREHDGAQGDDRDVPAEPLGVAPDAVEVRRHAGVAAGVGLTASAVAIAYLGRATQSGSALDWAFVVVMGLLGAYWLAGLVDARTPLLVADVQGIRIRLGRTWRGLPWTAVHHVEHLPRRGPLHDGRLVVVPHNLELIESELTGAGKRHTSISRLLHGAPLAVPLGLATRVTGADGDLTEALARVARDASQVVVLEPEVSDAVDAPVEDVEDVEEVAEVAEPEAPPAVVASPTPAALRETGVARRSEVHREVEVEDEEPEGRELRRPGRVSLVEETQSWGDRVRAIARPGEPVEPLVLDDFEVEPAEDPVIGPELAAARTRLGLSVDQLAERTRIRPHVIEAVEVDDFEPCGGDFYARGHLRTLARVLGVDAAPLLASYDERYAHAPINPRRVFEAELATGANGSIRGTRGGPNWSVLVAVVMALVLAWSIARLVMDTPPDLRGATPVLNGSGGPKGGGSAPVADPVAVVVSAPSGGARVLVRDGAGTIVFKGSLAVGQSQELKASPPVRVESTDGAVTVSVAGGKTRPVGEAGVAGQGTFVAD</sequence>
<feature type="transmembrane region" description="Helical" evidence="2">
    <location>
        <begin position="42"/>
        <end position="60"/>
    </location>
</feature>
<dbReference type="InterPro" id="IPR010982">
    <property type="entry name" value="Lambda_DNA-bd_dom_sf"/>
</dbReference>
<dbReference type="RefSeq" id="WP_378519549.1">
    <property type="nucleotide sequence ID" value="NZ_CBCSDI010000001.1"/>
</dbReference>
<accession>A0ABV6E432</accession>
<keyword evidence="4" id="KW-1185">Reference proteome</keyword>
<evidence type="ECO:0000256" key="2">
    <source>
        <dbReference type="SAM" id="Phobius"/>
    </source>
</evidence>
<proteinExistence type="predicted"/>
<reference evidence="3 4" key="1">
    <citation type="submission" date="2024-09" db="EMBL/GenBank/DDBJ databases">
        <authorList>
            <person name="Sun Q."/>
            <person name="Mori K."/>
        </authorList>
    </citation>
    <scope>NUCLEOTIDE SEQUENCE [LARGE SCALE GENOMIC DNA]</scope>
    <source>
        <strain evidence="3 4">CCM 8654</strain>
    </source>
</reference>
<keyword evidence="2" id="KW-0472">Membrane</keyword>
<feature type="transmembrane region" description="Helical" evidence="2">
    <location>
        <begin position="72"/>
        <end position="90"/>
    </location>
</feature>
<evidence type="ECO:0000313" key="3">
    <source>
        <dbReference type="EMBL" id="MFC0223752.1"/>
    </source>
</evidence>
<dbReference type="EMBL" id="JBHLXH010000002">
    <property type="protein sequence ID" value="MFC0223752.1"/>
    <property type="molecule type" value="Genomic_DNA"/>
</dbReference>
<dbReference type="SUPFAM" id="SSF47413">
    <property type="entry name" value="lambda repressor-like DNA-binding domains"/>
    <property type="match status" value="1"/>
</dbReference>
<dbReference type="InterPro" id="IPR050400">
    <property type="entry name" value="Bact_Cytoskel_RodZ"/>
</dbReference>
<keyword evidence="2" id="KW-1133">Transmembrane helix</keyword>
<dbReference type="CDD" id="cd00093">
    <property type="entry name" value="HTH_XRE"/>
    <property type="match status" value="1"/>
</dbReference>